<keyword evidence="13" id="KW-1185">Reference proteome</keyword>
<feature type="binding site" description="axial binding residue" evidence="10">
    <location>
        <position position="103"/>
    </location>
    <ligand>
        <name>heme b</name>
        <dbReference type="ChEBI" id="CHEBI:60344"/>
        <note>ligand shared with SDHC</note>
    </ligand>
    <ligandPart>
        <name>Fe</name>
        <dbReference type="ChEBI" id="CHEBI:18248"/>
    </ligandPart>
</feature>
<keyword evidence="3" id="KW-0812">Transmembrane</keyword>
<feature type="binding site" evidence="9">
    <location>
        <position position="115"/>
    </location>
    <ligand>
        <name>a ubiquinone</name>
        <dbReference type="ChEBI" id="CHEBI:16389"/>
        <note>ligand shared with IP/SDHB</note>
    </ligand>
</feature>
<evidence type="ECO:0000256" key="9">
    <source>
        <dbReference type="PIRSR" id="PIRSR607992-1"/>
    </source>
</evidence>
<sequence>MFSKLMSRGLMQRSAVRSLHCTNQRSFTIPFIPKLPQNPGGVKGDVNEAYVPPSSDKLHGSVHWDFERFTAVALLPLVGSSLAAGGDVSVVADSLLATTLLGHCYVGFQSCIIDYIPSRVYGKYHNYAMYMLTLGSLFAGVGIYKLETEENGLSGVVQKLWTASTHSEGEKK</sequence>
<dbReference type="GO" id="GO:0046872">
    <property type="term" value="F:metal ion binding"/>
    <property type="evidence" value="ECO:0007669"/>
    <property type="project" value="UniProtKB-KW"/>
</dbReference>
<keyword evidence="8 11" id="KW-0472">Membrane</keyword>
<dbReference type="EMBL" id="LT598459">
    <property type="protein sequence ID" value="SCU81839.1"/>
    <property type="molecule type" value="Genomic_DNA"/>
</dbReference>
<dbReference type="AlphaFoldDB" id="A0A1G4IY34"/>
<dbReference type="OrthoDB" id="18577at2759"/>
<keyword evidence="10" id="KW-0408">Iron</keyword>
<dbReference type="FunFam" id="1.20.1300.10:FF:000007">
    <property type="entry name" value="Succinate dehydrogenase [ubiquinone] cytochrome b small subunit"/>
    <property type="match status" value="1"/>
</dbReference>
<evidence type="ECO:0000256" key="5">
    <source>
        <dbReference type="ARBA" id="ARBA00022946"/>
    </source>
</evidence>
<dbReference type="GO" id="GO:0098796">
    <property type="term" value="C:membrane protein complex"/>
    <property type="evidence" value="ECO:0007669"/>
    <property type="project" value="UniProtKB-ARBA"/>
</dbReference>
<evidence type="ECO:0000256" key="2">
    <source>
        <dbReference type="ARBA" id="ARBA00007294"/>
    </source>
</evidence>
<name>A0A1G4IY34_9SACH</name>
<dbReference type="PANTHER" id="PTHR13337">
    <property type="entry name" value="SUCCINATE DEHYDROGENASE"/>
    <property type="match status" value="1"/>
</dbReference>
<keyword evidence="10" id="KW-0479">Metal-binding</keyword>
<keyword evidence="4 11" id="KW-0999">Mitochondrion inner membrane</keyword>
<dbReference type="Gene3D" id="1.20.1300.10">
    <property type="entry name" value="Fumarate reductase/succinate dehydrogenase, transmembrane subunit"/>
    <property type="match status" value="1"/>
</dbReference>
<dbReference type="GO" id="GO:0048039">
    <property type="term" value="F:ubiquinone binding"/>
    <property type="evidence" value="ECO:0007669"/>
    <property type="project" value="TreeGrafter"/>
</dbReference>
<evidence type="ECO:0000313" key="12">
    <source>
        <dbReference type="EMBL" id="SCU81839.1"/>
    </source>
</evidence>
<accession>A0A1G4IY34</accession>
<dbReference type="GO" id="GO:0005743">
    <property type="term" value="C:mitochondrial inner membrane"/>
    <property type="evidence" value="ECO:0007669"/>
    <property type="project" value="UniProtKB-SubCell"/>
</dbReference>
<proteinExistence type="inferred from homology"/>
<evidence type="ECO:0000256" key="3">
    <source>
        <dbReference type="ARBA" id="ARBA00022692"/>
    </source>
</evidence>
<dbReference type="Pfam" id="PF05328">
    <property type="entry name" value="CybS"/>
    <property type="match status" value="1"/>
</dbReference>
<gene>
    <name evidence="12" type="ORF">LADA_0C01376G</name>
</gene>
<evidence type="ECO:0000256" key="6">
    <source>
        <dbReference type="ARBA" id="ARBA00022989"/>
    </source>
</evidence>
<protein>
    <recommendedName>
        <fullName evidence="11">Succinate dehydrogenase [ubiquinone] cytochrome b small subunit</fullName>
    </recommendedName>
</protein>
<evidence type="ECO:0000256" key="1">
    <source>
        <dbReference type="ARBA" id="ARBA00004448"/>
    </source>
</evidence>
<dbReference type="Proteomes" id="UP000190274">
    <property type="component" value="Chromosome C"/>
</dbReference>
<evidence type="ECO:0000313" key="13">
    <source>
        <dbReference type="Proteomes" id="UP000190274"/>
    </source>
</evidence>
<evidence type="ECO:0000256" key="8">
    <source>
        <dbReference type="ARBA" id="ARBA00023136"/>
    </source>
</evidence>
<dbReference type="CDD" id="cd03496">
    <property type="entry name" value="SQR_TypeC_CybS"/>
    <property type="match status" value="1"/>
</dbReference>
<dbReference type="InterPro" id="IPR007992">
    <property type="entry name" value="CybS"/>
</dbReference>
<comment type="similarity">
    <text evidence="2 11">Belongs to the CybS family.</text>
</comment>
<keyword evidence="7 11" id="KW-0496">Mitochondrion</keyword>
<evidence type="ECO:0000256" key="4">
    <source>
        <dbReference type="ARBA" id="ARBA00022792"/>
    </source>
</evidence>
<dbReference type="GO" id="GO:0020037">
    <property type="term" value="F:heme binding"/>
    <property type="evidence" value="ECO:0007669"/>
    <property type="project" value="TreeGrafter"/>
</dbReference>
<dbReference type="GO" id="GO:0006099">
    <property type="term" value="P:tricarboxylic acid cycle"/>
    <property type="evidence" value="ECO:0007669"/>
    <property type="project" value="TreeGrafter"/>
</dbReference>
<dbReference type="STRING" id="1266660.A0A1G4IY34"/>
<comment type="subcellular location">
    <subcellularLocation>
        <location evidence="1 11">Mitochondrion inner membrane</location>
        <topology evidence="1 11">Multi-pass membrane protein</topology>
    </subcellularLocation>
</comment>
<keyword evidence="5 11" id="KW-0809">Transit peptide</keyword>
<reference evidence="13" key="1">
    <citation type="submission" date="2016-03" db="EMBL/GenBank/DDBJ databases">
        <authorList>
            <person name="Devillers H."/>
        </authorList>
    </citation>
    <scope>NUCLEOTIDE SEQUENCE [LARGE SCALE GENOMIC DNA]</scope>
</reference>
<evidence type="ECO:0000256" key="7">
    <source>
        <dbReference type="ARBA" id="ARBA00023128"/>
    </source>
</evidence>
<organism evidence="12 13">
    <name type="scientific">Lachancea dasiensis</name>
    <dbReference type="NCBI Taxonomy" id="1072105"/>
    <lineage>
        <taxon>Eukaryota</taxon>
        <taxon>Fungi</taxon>
        <taxon>Dikarya</taxon>
        <taxon>Ascomycota</taxon>
        <taxon>Saccharomycotina</taxon>
        <taxon>Saccharomycetes</taxon>
        <taxon>Saccharomycetales</taxon>
        <taxon>Saccharomycetaceae</taxon>
        <taxon>Lachancea</taxon>
    </lineage>
</organism>
<evidence type="ECO:0000256" key="11">
    <source>
        <dbReference type="RuleBase" id="RU364031"/>
    </source>
</evidence>
<dbReference type="GO" id="GO:0006121">
    <property type="term" value="P:mitochondrial electron transport, succinate to ubiquinone"/>
    <property type="evidence" value="ECO:0007669"/>
    <property type="project" value="TreeGrafter"/>
</dbReference>
<evidence type="ECO:0000256" key="10">
    <source>
        <dbReference type="PIRSR" id="PIRSR607992-2"/>
    </source>
</evidence>
<dbReference type="InterPro" id="IPR034804">
    <property type="entry name" value="SQR/QFR_C/D"/>
</dbReference>
<dbReference type="SUPFAM" id="SSF81343">
    <property type="entry name" value="Fumarate reductase respiratory complex transmembrane subunits"/>
    <property type="match status" value="1"/>
</dbReference>
<keyword evidence="6" id="KW-1133">Transmembrane helix</keyword>
<dbReference type="PANTHER" id="PTHR13337:SF5">
    <property type="entry name" value="MITOCHONDRIAL INNER MEMBRANE PROTEIN SHH4-RELATED"/>
    <property type="match status" value="1"/>
</dbReference>